<accession>A0A1P8WN76</accession>
<keyword evidence="1" id="KW-0472">Membrane</keyword>
<dbReference type="STRING" id="1891926.Fuma_05156"/>
<organism evidence="2 3">
    <name type="scientific">Fuerstiella marisgermanici</name>
    <dbReference type="NCBI Taxonomy" id="1891926"/>
    <lineage>
        <taxon>Bacteria</taxon>
        <taxon>Pseudomonadati</taxon>
        <taxon>Planctomycetota</taxon>
        <taxon>Planctomycetia</taxon>
        <taxon>Planctomycetales</taxon>
        <taxon>Planctomycetaceae</taxon>
        <taxon>Fuerstiella</taxon>
    </lineage>
</organism>
<keyword evidence="3" id="KW-1185">Reference proteome</keyword>
<sequence length="58" mass="6409">MSDPEKLLWKNWEMIGKVGGFVCIVATFATANLAWAWGVPIGICIVIYAGYKEMRSGD</sequence>
<dbReference type="RefSeq" id="WP_158521133.1">
    <property type="nucleotide sequence ID" value="NZ_CP017641.1"/>
</dbReference>
<feature type="transmembrane region" description="Helical" evidence="1">
    <location>
        <begin position="21"/>
        <end position="51"/>
    </location>
</feature>
<dbReference type="Proteomes" id="UP000187735">
    <property type="component" value="Chromosome"/>
</dbReference>
<gene>
    <name evidence="2" type="ORF">Fuma_05156</name>
</gene>
<proteinExistence type="predicted"/>
<dbReference type="AlphaFoldDB" id="A0A1P8WN76"/>
<protein>
    <submittedName>
        <fullName evidence="2">Uncharacterized protein</fullName>
    </submittedName>
</protein>
<name>A0A1P8WN76_9PLAN</name>
<dbReference type="EMBL" id="CP017641">
    <property type="protein sequence ID" value="APZ95498.1"/>
    <property type="molecule type" value="Genomic_DNA"/>
</dbReference>
<reference evidence="2 3" key="1">
    <citation type="journal article" date="2016" name="Front. Microbiol.">
        <title>Fuerstia marisgermanicae gen. nov., sp. nov., an Unusual Member of the Phylum Planctomycetes from the German Wadden Sea.</title>
        <authorList>
            <person name="Kohn T."/>
            <person name="Heuer A."/>
            <person name="Jogler M."/>
            <person name="Vollmers J."/>
            <person name="Boedeker C."/>
            <person name="Bunk B."/>
            <person name="Rast P."/>
            <person name="Borchert D."/>
            <person name="Glockner I."/>
            <person name="Freese H.M."/>
            <person name="Klenk H.P."/>
            <person name="Overmann J."/>
            <person name="Kaster A.K."/>
            <person name="Rohde M."/>
            <person name="Wiegand S."/>
            <person name="Jogler C."/>
        </authorList>
    </citation>
    <scope>NUCLEOTIDE SEQUENCE [LARGE SCALE GENOMIC DNA]</scope>
    <source>
        <strain evidence="2 3">NH11</strain>
    </source>
</reference>
<evidence type="ECO:0000256" key="1">
    <source>
        <dbReference type="SAM" id="Phobius"/>
    </source>
</evidence>
<evidence type="ECO:0000313" key="2">
    <source>
        <dbReference type="EMBL" id="APZ95498.1"/>
    </source>
</evidence>
<keyword evidence="1" id="KW-0812">Transmembrane</keyword>
<evidence type="ECO:0000313" key="3">
    <source>
        <dbReference type="Proteomes" id="UP000187735"/>
    </source>
</evidence>
<dbReference type="KEGG" id="fmr:Fuma_05156"/>
<keyword evidence="1" id="KW-1133">Transmembrane helix</keyword>